<sequence length="108" mass="11868">MRAIILAGSLALVACSSDYRGKECTGKIENLQGQPLGETRAKIIDRFTSFTITSDGGNVDSGPLHSKDRRLYFPSAVTQEGFYAQRLSDQQFGLINAPKNQVIIYTCH</sequence>
<protein>
    <submittedName>
        <fullName evidence="1">Uncharacterized protein</fullName>
    </submittedName>
</protein>
<dbReference type="AlphaFoldDB" id="A0A443IC76"/>
<proteinExistence type="predicted"/>
<name>A0A443IC76_9GAMM</name>
<organism evidence="1 2">
    <name type="scientific">[Pantoea] beijingensis</name>
    <dbReference type="NCBI Taxonomy" id="1324864"/>
    <lineage>
        <taxon>Bacteria</taxon>
        <taxon>Pseudomonadati</taxon>
        <taxon>Pseudomonadota</taxon>
        <taxon>Gammaproteobacteria</taxon>
        <taxon>Enterobacterales</taxon>
        <taxon>Erwiniaceae</taxon>
        <taxon>Erwinia</taxon>
    </lineage>
</organism>
<evidence type="ECO:0000313" key="1">
    <source>
        <dbReference type="EMBL" id="RWR01871.1"/>
    </source>
</evidence>
<dbReference type="PROSITE" id="PS51257">
    <property type="entry name" value="PROKAR_LIPOPROTEIN"/>
    <property type="match status" value="1"/>
</dbReference>
<gene>
    <name evidence="1" type="ORF">ED28_09525</name>
</gene>
<comment type="caution">
    <text evidence="1">The sequence shown here is derived from an EMBL/GenBank/DDBJ whole genome shotgun (WGS) entry which is preliminary data.</text>
</comment>
<accession>A0A443IC76</accession>
<evidence type="ECO:0000313" key="2">
    <source>
        <dbReference type="Proteomes" id="UP000288794"/>
    </source>
</evidence>
<dbReference type="EMBL" id="JMEE01000031">
    <property type="protein sequence ID" value="RWR01871.1"/>
    <property type="molecule type" value="Genomic_DNA"/>
</dbReference>
<dbReference type="Proteomes" id="UP000288794">
    <property type="component" value="Unassembled WGS sequence"/>
</dbReference>
<reference evidence="1 2" key="1">
    <citation type="submission" date="2014-04" db="EMBL/GenBank/DDBJ databases">
        <title>Draft genome sequence of Pantoea beijingensis strain LMG 27579, an emerging pathogen to Pleurotus eryngii with potential industrial application.</title>
        <authorList>
            <person name="Xu F."/>
            <person name="Liu Y."/>
            <person name="Wang S."/>
            <person name="Yin Y."/>
            <person name="Ma Y."/>
            <person name="Zhao S."/>
            <person name="Rong C."/>
        </authorList>
    </citation>
    <scope>NUCLEOTIDE SEQUENCE [LARGE SCALE GENOMIC DNA]</scope>
    <source>
        <strain evidence="1 2">LMG 27579</strain>
    </source>
</reference>
<keyword evidence="2" id="KW-1185">Reference proteome</keyword>